<evidence type="ECO:0000313" key="6">
    <source>
        <dbReference type="Proteomes" id="UP001186944"/>
    </source>
</evidence>
<dbReference type="InterPro" id="IPR036028">
    <property type="entry name" value="SH3-like_dom_sf"/>
</dbReference>
<dbReference type="SMART" id="SM00326">
    <property type="entry name" value="SH3"/>
    <property type="match status" value="1"/>
</dbReference>
<gene>
    <name evidence="5" type="ORF">FSP39_024455</name>
</gene>
<dbReference type="GO" id="GO:0006897">
    <property type="term" value="P:endocytosis"/>
    <property type="evidence" value="ECO:0007669"/>
    <property type="project" value="TreeGrafter"/>
</dbReference>
<dbReference type="GO" id="GO:0071933">
    <property type="term" value="F:Arp2/3 complex binding"/>
    <property type="evidence" value="ECO:0007669"/>
    <property type="project" value="TreeGrafter"/>
</dbReference>
<feature type="compositionally biased region" description="Basic and acidic residues" evidence="3">
    <location>
        <begin position="142"/>
        <end position="165"/>
    </location>
</feature>
<dbReference type="PANTHER" id="PTHR13357">
    <property type="entry name" value="SH3 ADAPTER PROTEIN SPIN90 NCK INTERACTING PROTEIN WITH SH3 DOMAIN"/>
    <property type="match status" value="1"/>
</dbReference>
<dbReference type="SUPFAM" id="SSF50044">
    <property type="entry name" value="SH3-domain"/>
    <property type="match status" value="1"/>
</dbReference>
<dbReference type="PANTHER" id="PTHR13357:SF1">
    <property type="entry name" value="NCK-INTERACTING PROTEIN WITH SH3 DOMAIN"/>
    <property type="match status" value="1"/>
</dbReference>
<feature type="compositionally biased region" description="Low complexity" evidence="3">
    <location>
        <begin position="196"/>
        <end position="228"/>
    </location>
</feature>
<evidence type="ECO:0000256" key="2">
    <source>
        <dbReference type="PROSITE-ProRule" id="PRU00192"/>
    </source>
</evidence>
<comment type="caution">
    <text evidence="5">The sequence shown here is derived from an EMBL/GenBank/DDBJ whole genome shotgun (WGS) entry which is preliminary data.</text>
</comment>
<dbReference type="InterPro" id="IPR018556">
    <property type="entry name" value="SPIN90/Ldb17_LRD"/>
</dbReference>
<dbReference type="InterPro" id="IPR016024">
    <property type="entry name" value="ARM-type_fold"/>
</dbReference>
<evidence type="ECO:0000256" key="3">
    <source>
        <dbReference type="SAM" id="MobiDB-lite"/>
    </source>
</evidence>
<sequence>MFRALYNYNSTIPEYLSFEKGDKFTALRASHGDWIQVENGFGEIGYVPRNYVVEETDAALSEVLQSIDRAIQNIHYQSAASGNYSHQQRENLHQYCMPHTNVIQSVQYVTYNCNKTHNNGHFSVTDTVENGWVNVSHGSRGTADRDSKDTVDSKLMDSTKEKSCEDSVLDEAQLTGRDSKDVQHKHSSDTDEHNIQQSSLVTSTDSVSSSQVMSPARSIKSIPSSPSRLLASPSIINMGNLPMPSNLASEIIEEVRKHTGLSYDKSGLAVEVVLGHIASRLPQTAALMDKIMTTVTETGSTSDEEESYDAKRIEELFTKLTACKDDSQQRSWALYEDQQNILTNLEELLSILENAKPSICRRAVSRNNYDSIHNLVQYYQMESRVVLRLSLLKVFGAMCTLEAALISHLLYSILPIELVSEIQTQYEDSQRLSFVTLLLTMILCTGEPTPLNLQEQMDQSFWDFVIDQIESPCSTDHEDQCTDLLVHLILAYNVHILDVKENIIMTTLGHKGTAKVFTEKLLLIFNRGDDPVRMFDYQTSQPNSVMKFMQDLYSQQSTATLLYTNDAKVLIDIIIRQLTDLQSEDQMRSSYLTLTKLLVMNSDYFEHEHRLAELCERLMAINKEEAAPENDKEEATLILEEFNSHL</sequence>
<evidence type="ECO:0000313" key="5">
    <source>
        <dbReference type="EMBL" id="KAK3104104.1"/>
    </source>
</evidence>
<dbReference type="Pfam" id="PF09431">
    <property type="entry name" value="SPIN90_LRD"/>
    <property type="match status" value="1"/>
</dbReference>
<dbReference type="Pfam" id="PF14604">
    <property type="entry name" value="SH3_9"/>
    <property type="match status" value="1"/>
</dbReference>
<evidence type="ECO:0000256" key="1">
    <source>
        <dbReference type="ARBA" id="ARBA00022443"/>
    </source>
</evidence>
<keyword evidence="6" id="KW-1185">Reference proteome</keyword>
<dbReference type="InterPro" id="IPR001452">
    <property type="entry name" value="SH3_domain"/>
</dbReference>
<dbReference type="AlphaFoldDB" id="A0AA88YF74"/>
<dbReference type="EMBL" id="VSWD01000005">
    <property type="protein sequence ID" value="KAK3104104.1"/>
    <property type="molecule type" value="Genomic_DNA"/>
</dbReference>
<dbReference type="Gene3D" id="2.30.30.40">
    <property type="entry name" value="SH3 Domains"/>
    <property type="match status" value="1"/>
</dbReference>
<keyword evidence="1 2" id="KW-0728">SH3 domain</keyword>
<feature type="compositionally biased region" description="Basic and acidic residues" evidence="3">
    <location>
        <begin position="177"/>
        <end position="194"/>
    </location>
</feature>
<proteinExistence type="predicted"/>
<dbReference type="SUPFAM" id="SSF48371">
    <property type="entry name" value="ARM repeat"/>
    <property type="match status" value="1"/>
</dbReference>
<organism evidence="5 6">
    <name type="scientific">Pinctada imbricata</name>
    <name type="common">Atlantic pearl-oyster</name>
    <name type="synonym">Pinctada martensii</name>
    <dbReference type="NCBI Taxonomy" id="66713"/>
    <lineage>
        <taxon>Eukaryota</taxon>
        <taxon>Metazoa</taxon>
        <taxon>Spiralia</taxon>
        <taxon>Lophotrochozoa</taxon>
        <taxon>Mollusca</taxon>
        <taxon>Bivalvia</taxon>
        <taxon>Autobranchia</taxon>
        <taxon>Pteriomorphia</taxon>
        <taxon>Pterioida</taxon>
        <taxon>Pterioidea</taxon>
        <taxon>Pteriidae</taxon>
        <taxon>Pinctada</taxon>
    </lineage>
</organism>
<dbReference type="Proteomes" id="UP001186944">
    <property type="component" value="Unassembled WGS sequence"/>
</dbReference>
<feature type="domain" description="SH3" evidence="4">
    <location>
        <begin position="1"/>
        <end position="57"/>
    </location>
</feature>
<protein>
    <recommendedName>
        <fullName evidence="4">SH3 domain-containing protein</fullName>
    </recommendedName>
</protein>
<accession>A0AA88YF74</accession>
<reference evidence="5" key="1">
    <citation type="submission" date="2019-08" db="EMBL/GenBank/DDBJ databases">
        <title>The improved chromosome-level genome for the pearl oyster Pinctada fucata martensii using PacBio sequencing and Hi-C.</title>
        <authorList>
            <person name="Zheng Z."/>
        </authorList>
    </citation>
    <scope>NUCLEOTIDE SEQUENCE</scope>
    <source>
        <strain evidence="5">ZZ-2019</strain>
        <tissue evidence="5">Adductor muscle</tissue>
    </source>
</reference>
<dbReference type="InterPro" id="IPR030125">
    <property type="entry name" value="SPIN90/Ldb17"/>
</dbReference>
<evidence type="ECO:0000259" key="4">
    <source>
        <dbReference type="PROSITE" id="PS50002"/>
    </source>
</evidence>
<dbReference type="PROSITE" id="PS50002">
    <property type="entry name" value="SH3"/>
    <property type="match status" value="1"/>
</dbReference>
<name>A0AA88YF74_PINIB</name>
<feature type="region of interest" description="Disordered" evidence="3">
    <location>
        <begin position="135"/>
        <end position="228"/>
    </location>
</feature>